<feature type="compositionally biased region" description="Low complexity" evidence="1">
    <location>
        <begin position="155"/>
        <end position="166"/>
    </location>
</feature>
<dbReference type="KEGG" id="cmax:111467591"/>
<evidence type="ECO:0000256" key="1">
    <source>
        <dbReference type="SAM" id="MobiDB-lite"/>
    </source>
</evidence>
<keyword evidence="3" id="KW-0418">Kinase</keyword>
<feature type="region of interest" description="Disordered" evidence="1">
    <location>
        <begin position="151"/>
        <end position="175"/>
    </location>
</feature>
<protein>
    <submittedName>
        <fullName evidence="3">Probable membrane-associated kinase regulator 5</fullName>
    </submittedName>
</protein>
<gene>
    <name evidence="3" type="primary">LOC111467591</name>
</gene>
<dbReference type="GeneID" id="111467591"/>
<organism evidence="2 3">
    <name type="scientific">Cucurbita maxima</name>
    <name type="common">Pumpkin</name>
    <name type="synonym">Winter squash</name>
    <dbReference type="NCBI Taxonomy" id="3661"/>
    <lineage>
        <taxon>Eukaryota</taxon>
        <taxon>Viridiplantae</taxon>
        <taxon>Streptophyta</taxon>
        <taxon>Embryophyta</taxon>
        <taxon>Tracheophyta</taxon>
        <taxon>Spermatophyta</taxon>
        <taxon>Magnoliopsida</taxon>
        <taxon>eudicotyledons</taxon>
        <taxon>Gunneridae</taxon>
        <taxon>Pentapetalae</taxon>
        <taxon>rosids</taxon>
        <taxon>fabids</taxon>
        <taxon>Cucurbitales</taxon>
        <taxon>Cucurbitaceae</taxon>
        <taxon>Cucurbiteae</taxon>
        <taxon>Cucurbita</taxon>
    </lineage>
</organism>
<dbReference type="PANTHER" id="PTHR33929">
    <property type="entry name" value="MEMBRANE-ASSOCIATED KINASE REGULATOR 2-RELATED"/>
    <property type="match status" value="1"/>
</dbReference>
<proteinExistence type="predicted"/>
<dbReference type="PANTHER" id="PTHR33929:SF1">
    <property type="entry name" value="MEMBRANE-ASSOCIATED KINASE REGULATOR 2-RELATED"/>
    <property type="match status" value="1"/>
</dbReference>
<dbReference type="Proteomes" id="UP000504608">
    <property type="component" value="Unplaced"/>
</dbReference>
<dbReference type="AlphaFoldDB" id="A0A6J1HUJ8"/>
<dbReference type="OrthoDB" id="689803at2759"/>
<keyword evidence="2" id="KW-1185">Reference proteome</keyword>
<dbReference type="GO" id="GO:0005886">
    <property type="term" value="C:plasma membrane"/>
    <property type="evidence" value="ECO:0007669"/>
    <property type="project" value="InterPro"/>
</dbReference>
<keyword evidence="3" id="KW-0808">Transferase</keyword>
<feature type="region of interest" description="Disordered" evidence="1">
    <location>
        <begin position="301"/>
        <end position="324"/>
    </location>
</feature>
<reference evidence="3" key="1">
    <citation type="submission" date="2025-08" db="UniProtKB">
        <authorList>
            <consortium name="RefSeq"/>
        </authorList>
    </citation>
    <scope>IDENTIFICATION</scope>
    <source>
        <tissue evidence="3">Young leaves</tissue>
    </source>
</reference>
<feature type="region of interest" description="Disordered" evidence="1">
    <location>
        <begin position="239"/>
        <end position="259"/>
    </location>
</feature>
<evidence type="ECO:0000313" key="3">
    <source>
        <dbReference type="RefSeq" id="XP_022968326.1"/>
    </source>
</evidence>
<evidence type="ECO:0000313" key="2">
    <source>
        <dbReference type="Proteomes" id="UP000504608"/>
    </source>
</evidence>
<sequence>MEALDFVKLHNLYAYFSSIVETAYPLIRSRIYGDDQDEDSFFDLDFISPPSSGSGESPDRRNLSLSGENELCFSQRNLLLSQSDLISKRKILPIELSSKPESPVPVSIPKSASRLSISLFKKPKLMAKQRTDETDTPSSLKLQSTESKRFTFKLNRVNSSRNSNRNDASERQSKRFCGEGMRKYLKLIKPLYVKVSRKPNYSSSPVSSPVTTTATSFDEKQRNISIGIRVVCRRLGKSKSSSSATGMAVSPTNRRDDSLLQQDDGIESAILHCKRSFSATRDDVDGTCDDNQFGTDDLQKEKARKDVFSEAKEGETTLMKRESV</sequence>
<dbReference type="GO" id="GO:0016301">
    <property type="term" value="F:kinase activity"/>
    <property type="evidence" value="ECO:0007669"/>
    <property type="project" value="UniProtKB-KW"/>
</dbReference>
<dbReference type="InterPro" id="IPR039619">
    <property type="entry name" value="MAKR2/5"/>
</dbReference>
<name>A0A6J1HUJ8_CUCMA</name>
<accession>A0A6J1HUJ8</accession>
<dbReference type="RefSeq" id="XP_022968326.1">
    <property type="nucleotide sequence ID" value="XM_023112558.1"/>
</dbReference>